<dbReference type="Proteomes" id="UP001501752">
    <property type="component" value="Unassembled WGS sequence"/>
</dbReference>
<evidence type="ECO:0000256" key="2">
    <source>
        <dbReference type="ARBA" id="ARBA00023315"/>
    </source>
</evidence>
<name>A0ABP9D5Q8_9ACTN</name>
<comment type="caution">
    <text evidence="4">The sequence shown here is derived from an EMBL/GenBank/DDBJ whole genome shotgun (WGS) entry which is preliminary data.</text>
</comment>
<dbReference type="PANTHER" id="PTHR43877">
    <property type="entry name" value="AMINOALKYLPHOSPHONATE N-ACETYLTRANSFERASE-RELATED-RELATED"/>
    <property type="match status" value="1"/>
</dbReference>
<dbReference type="InterPro" id="IPR016181">
    <property type="entry name" value="Acyl_CoA_acyltransferase"/>
</dbReference>
<feature type="domain" description="N-acetyltransferase" evidence="3">
    <location>
        <begin position="7"/>
        <end position="169"/>
    </location>
</feature>
<keyword evidence="1" id="KW-0808">Transferase</keyword>
<organism evidence="4 5">
    <name type="scientific">Kitasatospora terrestris</name>
    <dbReference type="NCBI Taxonomy" id="258051"/>
    <lineage>
        <taxon>Bacteria</taxon>
        <taxon>Bacillati</taxon>
        <taxon>Actinomycetota</taxon>
        <taxon>Actinomycetes</taxon>
        <taxon>Kitasatosporales</taxon>
        <taxon>Streptomycetaceae</taxon>
        <taxon>Kitasatospora</taxon>
    </lineage>
</organism>
<gene>
    <name evidence="4" type="ORF">GCM10023235_01330</name>
</gene>
<sequence>MEDGSKPELRTARREDLAALHAIAAASLAHDADADRVLALLWDLAAQTPDLRVVADAGGTVTGLAFGWLAPQDEPHRRPGHVTLLAVAPGHRGQGQGRALLAAVEDRLSAAGATRLLVRGTPPAYAWPGLDIRYTPAVCLVESAGYERGPDAFNMLTDLTAADLATADDERRLAALGVRVRRAHPADAPRFLAWMRTWGGTWAQEAAAALAHEPPRCHVAVQGDGTEEEFVGFACHGVNRDSWFGPMGTAESQRGRGVGAVLLRRCLRDQLDAGLPEAEIAWIAPYRFYSRAVGSRLHRVFRVYEKDPDAAANPVAFLEEQS</sequence>
<dbReference type="InterPro" id="IPR050832">
    <property type="entry name" value="Bact_Acetyltransf"/>
</dbReference>
<proteinExistence type="predicted"/>
<dbReference type="Gene3D" id="3.40.630.30">
    <property type="match status" value="2"/>
</dbReference>
<keyword evidence="5" id="KW-1185">Reference proteome</keyword>
<reference evidence="5" key="1">
    <citation type="journal article" date="2019" name="Int. J. Syst. Evol. Microbiol.">
        <title>The Global Catalogue of Microorganisms (GCM) 10K type strain sequencing project: providing services to taxonomists for standard genome sequencing and annotation.</title>
        <authorList>
            <consortium name="The Broad Institute Genomics Platform"/>
            <consortium name="The Broad Institute Genome Sequencing Center for Infectious Disease"/>
            <person name="Wu L."/>
            <person name="Ma J."/>
        </authorList>
    </citation>
    <scope>NUCLEOTIDE SEQUENCE [LARGE SCALE GENOMIC DNA]</scope>
    <source>
        <strain evidence="5">JCM 13006</strain>
    </source>
</reference>
<feature type="domain" description="N-acetyltransferase" evidence="3">
    <location>
        <begin position="178"/>
        <end position="322"/>
    </location>
</feature>
<evidence type="ECO:0000313" key="5">
    <source>
        <dbReference type="Proteomes" id="UP001501752"/>
    </source>
</evidence>
<dbReference type="EMBL" id="BAABIS010000001">
    <property type="protein sequence ID" value="GAA4830994.1"/>
    <property type="molecule type" value="Genomic_DNA"/>
</dbReference>
<dbReference type="Pfam" id="PF00583">
    <property type="entry name" value="Acetyltransf_1"/>
    <property type="match status" value="2"/>
</dbReference>
<accession>A0ABP9D5Q8</accession>
<evidence type="ECO:0000313" key="4">
    <source>
        <dbReference type="EMBL" id="GAA4830994.1"/>
    </source>
</evidence>
<dbReference type="PROSITE" id="PS51186">
    <property type="entry name" value="GNAT"/>
    <property type="match status" value="2"/>
</dbReference>
<dbReference type="SUPFAM" id="SSF55729">
    <property type="entry name" value="Acyl-CoA N-acyltransferases (Nat)"/>
    <property type="match status" value="2"/>
</dbReference>
<evidence type="ECO:0000259" key="3">
    <source>
        <dbReference type="PROSITE" id="PS51186"/>
    </source>
</evidence>
<protein>
    <recommendedName>
        <fullName evidence="3">N-acetyltransferase domain-containing protein</fullName>
    </recommendedName>
</protein>
<dbReference type="RefSeq" id="WP_345694753.1">
    <property type="nucleotide sequence ID" value="NZ_BAABIS010000001.1"/>
</dbReference>
<dbReference type="InterPro" id="IPR000182">
    <property type="entry name" value="GNAT_dom"/>
</dbReference>
<dbReference type="CDD" id="cd04301">
    <property type="entry name" value="NAT_SF"/>
    <property type="match status" value="1"/>
</dbReference>
<evidence type="ECO:0000256" key="1">
    <source>
        <dbReference type="ARBA" id="ARBA00022679"/>
    </source>
</evidence>
<keyword evidence="2" id="KW-0012">Acyltransferase</keyword>